<dbReference type="InterPro" id="IPR033934">
    <property type="entry name" value="SAICAR_synt_PurC"/>
</dbReference>
<gene>
    <name evidence="8" type="primary">purC</name>
    <name evidence="10" type="ORF">C7384_101228</name>
</gene>
<comment type="catalytic activity">
    <reaction evidence="7 8">
        <text>5-amino-1-(5-phospho-D-ribosyl)imidazole-4-carboxylate + L-aspartate + ATP = (2S)-2-[5-amino-1-(5-phospho-beta-D-ribosyl)imidazole-4-carboxamido]succinate + ADP + phosphate + 2 H(+)</text>
        <dbReference type="Rhea" id="RHEA:22628"/>
        <dbReference type="ChEBI" id="CHEBI:15378"/>
        <dbReference type="ChEBI" id="CHEBI:29991"/>
        <dbReference type="ChEBI" id="CHEBI:30616"/>
        <dbReference type="ChEBI" id="CHEBI:43474"/>
        <dbReference type="ChEBI" id="CHEBI:58443"/>
        <dbReference type="ChEBI" id="CHEBI:77657"/>
        <dbReference type="ChEBI" id="CHEBI:456216"/>
        <dbReference type="EC" id="6.3.2.6"/>
    </reaction>
</comment>
<dbReference type="HAMAP" id="MF_00137">
    <property type="entry name" value="SAICAR_synth"/>
    <property type="match status" value="1"/>
</dbReference>
<dbReference type="GO" id="GO:0009236">
    <property type="term" value="P:cobalamin biosynthetic process"/>
    <property type="evidence" value="ECO:0007669"/>
    <property type="project" value="InterPro"/>
</dbReference>
<dbReference type="AlphaFoldDB" id="A0A2U1DF53"/>
<dbReference type="PROSITE" id="PS01058">
    <property type="entry name" value="SAICAR_SYNTHETASE_2"/>
    <property type="match status" value="1"/>
</dbReference>
<evidence type="ECO:0000256" key="1">
    <source>
        <dbReference type="ARBA" id="ARBA00004672"/>
    </source>
</evidence>
<dbReference type="PANTHER" id="PTHR43599">
    <property type="entry name" value="MULTIFUNCTIONAL PROTEIN ADE2"/>
    <property type="match status" value="1"/>
</dbReference>
<dbReference type="CDD" id="cd01415">
    <property type="entry name" value="SAICAR_synt_PurC"/>
    <property type="match status" value="1"/>
</dbReference>
<dbReference type="PANTHER" id="PTHR43599:SF3">
    <property type="entry name" value="SI:DKEY-6E2.2"/>
    <property type="match status" value="1"/>
</dbReference>
<dbReference type="UniPathway" id="UPA00074">
    <property type="reaction ID" value="UER00131"/>
</dbReference>
<keyword evidence="6 8" id="KW-0067">ATP-binding</keyword>
<proteinExistence type="inferred from homology"/>
<keyword evidence="3 8" id="KW-0436">Ligase</keyword>
<evidence type="ECO:0000256" key="8">
    <source>
        <dbReference type="HAMAP-Rule" id="MF_00137"/>
    </source>
</evidence>
<protein>
    <recommendedName>
        <fullName evidence="8">Phosphoribosylaminoimidazole-succinocarboxamide synthase</fullName>
        <ecNumber evidence="8">6.3.2.6</ecNumber>
    </recommendedName>
    <alternativeName>
        <fullName evidence="8">SAICAR synthetase</fullName>
    </alternativeName>
</protein>
<dbReference type="OrthoDB" id="9801549at2"/>
<comment type="pathway">
    <text evidence="1 8">Purine metabolism; IMP biosynthesis via de novo pathway; 5-amino-1-(5-phospho-D-ribosyl)imidazole-4-carboxamide from 5-amino-1-(5-phospho-D-ribosyl)imidazole-4-carboxylate: step 1/2.</text>
</comment>
<accession>A0A2U1DF53</accession>
<keyword evidence="5 8" id="KW-0658">Purine biosynthesis</keyword>
<dbReference type="Pfam" id="PF01259">
    <property type="entry name" value="SAICAR_synt"/>
    <property type="match status" value="1"/>
</dbReference>
<dbReference type="InterPro" id="IPR050089">
    <property type="entry name" value="SAICAR_synthetase"/>
</dbReference>
<keyword evidence="4 8" id="KW-0547">Nucleotide-binding</keyword>
<dbReference type="GO" id="GO:0005524">
    <property type="term" value="F:ATP binding"/>
    <property type="evidence" value="ECO:0007669"/>
    <property type="project" value="UniProtKB-KW"/>
</dbReference>
<dbReference type="GO" id="GO:0004639">
    <property type="term" value="F:phosphoribosylaminoimidazolesuccinocarboxamide synthase activity"/>
    <property type="evidence" value="ECO:0007669"/>
    <property type="project" value="UniProtKB-UniRule"/>
</dbReference>
<dbReference type="EMBL" id="QEKT01000001">
    <property type="protein sequence ID" value="PVY86313.1"/>
    <property type="molecule type" value="Genomic_DNA"/>
</dbReference>
<dbReference type="InterPro" id="IPR028923">
    <property type="entry name" value="SAICAR_synt/ADE2_N"/>
</dbReference>
<dbReference type="Gene3D" id="3.30.200.20">
    <property type="entry name" value="Phosphorylase Kinase, domain 1"/>
    <property type="match status" value="1"/>
</dbReference>
<dbReference type="SUPFAM" id="SSF56104">
    <property type="entry name" value="SAICAR synthase-like"/>
    <property type="match status" value="1"/>
</dbReference>
<dbReference type="RefSeq" id="WP_089937591.1">
    <property type="nucleotide sequence ID" value="NZ_CAKOEX010000001.1"/>
</dbReference>
<keyword evidence="11" id="KW-1185">Reference proteome</keyword>
<comment type="similarity">
    <text evidence="2 8">Belongs to the SAICAR synthetase family.</text>
</comment>
<dbReference type="Proteomes" id="UP000245433">
    <property type="component" value="Unassembled WGS sequence"/>
</dbReference>
<evidence type="ECO:0000256" key="6">
    <source>
        <dbReference type="ARBA" id="ARBA00022840"/>
    </source>
</evidence>
<name>A0A2U1DF53_9LACO</name>
<evidence type="ECO:0000313" key="10">
    <source>
        <dbReference type="EMBL" id="PVY86313.1"/>
    </source>
</evidence>
<dbReference type="EC" id="6.3.2.6" evidence="8"/>
<organism evidence="10 11">
    <name type="scientific">Convivina intestini</name>
    <dbReference type="NCBI Taxonomy" id="1505726"/>
    <lineage>
        <taxon>Bacteria</taxon>
        <taxon>Bacillati</taxon>
        <taxon>Bacillota</taxon>
        <taxon>Bacilli</taxon>
        <taxon>Lactobacillales</taxon>
        <taxon>Lactobacillaceae</taxon>
        <taxon>Convivina</taxon>
    </lineage>
</organism>
<evidence type="ECO:0000256" key="5">
    <source>
        <dbReference type="ARBA" id="ARBA00022755"/>
    </source>
</evidence>
<dbReference type="InterPro" id="IPR018236">
    <property type="entry name" value="SAICAR_synthetase_CS"/>
</dbReference>
<evidence type="ECO:0000256" key="4">
    <source>
        <dbReference type="ARBA" id="ARBA00022741"/>
    </source>
</evidence>
<dbReference type="GO" id="GO:0006189">
    <property type="term" value="P:'de novo' IMP biosynthetic process"/>
    <property type="evidence" value="ECO:0007669"/>
    <property type="project" value="UniProtKB-UniRule"/>
</dbReference>
<feature type="domain" description="SAICAR synthetase/ADE2 N-terminal" evidence="9">
    <location>
        <begin position="17"/>
        <end position="242"/>
    </location>
</feature>
<comment type="caution">
    <text evidence="10">The sequence shown here is derived from an EMBL/GenBank/DDBJ whole genome shotgun (WGS) entry which is preliminary data.</text>
</comment>
<dbReference type="Gene3D" id="3.30.470.20">
    <property type="entry name" value="ATP-grasp fold, B domain"/>
    <property type="match status" value="1"/>
</dbReference>
<evidence type="ECO:0000256" key="3">
    <source>
        <dbReference type="ARBA" id="ARBA00022598"/>
    </source>
</evidence>
<evidence type="ECO:0000313" key="11">
    <source>
        <dbReference type="Proteomes" id="UP000245433"/>
    </source>
</evidence>
<evidence type="ECO:0000259" key="9">
    <source>
        <dbReference type="Pfam" id="PF01259"/>
    </source>
</evidence>
<sequence length="247" mass="27962">MTKTNYDNAVIEQGNLKYEGKAKQVYLTNQPDILWIHYLDQATALNGKVKETIIGKGEINSKISHLLFTYLEKHGVAQHYLKTVSQTDELVQALQMIPIEVVSRNFAAGHFVSHFAVPNQMPLHPVVQEFYYKSDALDDPFINDSQILALGFASPDELAVLRQQAQIINDLLGQLFEQVGIRLVDFKLEFGRNTAGTIILADELSPDNMRLIDQQTGHSLDKDVFRQHTGDVTVGYREVLRRLEQVI</sequence>
<evidence type="ECO:0000256" key="7">
    <source>
        <dbReference type="ARBA" id="ARBA00048475"/>
    </source>
</evidence>
<evidence type="ECO:0000256" key="2">
    <source>
        <dbReference type="ARBA" id="ARBA00010190"/>
    </source>
</evidence>
<reference evidence="10 11" key="1">
    <citation type="submission" date="2018-04" db="EMBL/GenBank/DDBJ databases">
        <title>Genomic Encyclopedia of Type Strains, Phase IV (KMG-IV): sequencing the most valuable type-strain genomes for metagenomic binning, comparative biology and taxonomic classification.</title>
        <authorList>
            <person name="Goeker M."/>
        </authorList>
    </citation>
    <scope>NUCLEOTIDE SEQUENCE [LARGE SCALE GENOMIC DNA]</scope>
    <source>
        <strain evidence="10 11">DSM 28795</strain>
    </source>
</reference>